<evidence type="ECO:0000313" key="8">
    <source>
        <dbReference type="Proteomes" id="UP000504607"/>
    </source>
</evidence>
<feature type="compositionally biased region" description="Basic residues" evidence="6">
    <location>
        <begin position="1"/>
        <end position="15"/>
    </location>
</feature>
<dbReference type="GeneID" id="105052266"/>
<dbReference type="OrthoDB" id="1903589at2759"/>
<reference evidence="9" key="1">
    <citation type="submission" date="2025-08" db="UniProtKB">
        <authorList>
            <consortium name="RefSeq"/>
        </authorList>
    </citation>
    <scope>IDENTIFICATION</scope>
</reference>
<feature type="compositionally biased region" description="Low complexity" evidence="6">
    <location>
        <begin position="62"/>
        <end position="79"/>
    </location>
</feature>
<dbReference type="Proteomes" id="UP000504607">
    <property type="component" value="Chromosome 10"/>
</dbReference>
<comment type="similarity">
    <text evidence="5">Belongs to the sororin family.</text>
</comment>
<evidence type="ECO:0000313" key="9">
    <source>
        <dbReference type="RefSeq" id="XP_010931327.1"/>
    </source>
</evidence>
<dbReference type="GO" id="GO:0051301">
    <property type="term" value="P:cell division"/>
    <property type="evidence" value="ECO:0007669"/>
    <property type="project" value="UniProtKB-KW"/>
</dbReference>
<protein>
    <submittedName>
        <fullName evidence="9">Uncharacterized protein LOC105052266</fullName>
    </submittedName>
</protein>
<dbReference type="GO" id="GO:0005634">
    <property type="term" value="C:nucleus"/>
    <property type="evidence" value="ECO:0007669"/>
    <property type="project" value="UniProtKB-SubCell"/>
</dbReference>
<evidence type="ECO:0000256" key="6">
    <source>
        <dbReference type="SAM" id="MobiDB-lite"/>
    </source>
</evidence>
<evidence type="ECO:0000256" key="2">
    <source>
        <dbReference type="ARBA" id="ARBA00022776"/>
    </source>
</evidence>
<dbReference type="InterPro" id="IPR057337">
    <property type="entry name" value="Sororin_C"/>
</dbReference>
<dbReference type="PANTHER" id="PTHR35740">
    <property type="entry name" value="OS12G0111700 PROTEIN"/>
    <property type="match status" value="1"/>
</dbReference>
<evidence type="ECO:0000256" key="1">
    <source>
        <dbReference type="ARBA" id="ARBA00022618"/>
    </source>
</evidence>
<dbReference type="PANTHER" id="PTHR35740:SF1">
    <property type="entry name" value="OS12G0111700 PROTEIN"/>
    <property type="match status" value="1"/>
</dbReference>
<keyword evidence="4" id="KW-0131">Cell cycle</keyword>
<dbReference type="AlphaFoldDB" id="A0A6I9RRR9"/>
<keyword evidence="1" id="KW-0132">Cell division</keyword>
<feature type="region of interest" description="Disordered" evidence="6">
    <location>
        <begin position="1"/>
        <end position="127"/>
    </location>
</feature>
<evidence type="ECO:0000256" key="4">
    <source>
        <dbReference type="ARBA" id="ARBA00023306"/>
    </source>
</evidence>
<gene>
    <name evidence="9" type="primary">LOC105052266</name>
</gene>
<keyword evidence="2" id="KW-0498">Mitosis</keyword>
<feature type="compositionally biased region" description="Basic and acidic residues" evidence="6">
    <location>
        <begin position="107"/>
        <end position="116"/>
    </location>
</feature>
<name>A0A6I9RRR9_ELAGV</name>
<keyword evidence="8" id="KW-1185">Reference proteome</keyword>
<proteinExistence type="inferred from homology"/>
<accession>A0A6I9RRR9</accession>
<evidence type="ECO:0000256" key="3">
    <source>
        <dbReference type="ARBA" id="ARBA00023242"/>
    </source>
</evidence>
<evidence type="ECO:0000256" key="5">
    <source>
        <dbReference type="ARBA" id="ARBA00093465"/>
    </source>
</evidence>
<feature type="compositionally biased region" description="Low complexity" evidence="6">
    <location>
        <begin position="25"/>
        <end position="42"/>
    </location>
</feature>
<dbReference type="Pfam" id="PF25220">
    <property type="entry name" value="Sororin_C"/>
    <property type="match status" value="1"/>
</dbReference>
<evidence type="ECO:0000259" key="7">
    <source>
        <dbReference type="Pfam" id="PF25220"/>
    </source>
</evidence>
<organism evidence="8 9">
    <name type="scientific">Elaeis guineensis var. tenera</name>
    <name type="common">Oil palm</name>
    <dbReference type="NCBI Taxonomy" id="51953"/>
    <lineage>
        <taxon>Eukaryota</taxon>
        <taxon>Viridiplantae</taxon>
        <taxon>Streptophyta</taxon>
        <taxon>Embryophyta</taxon>
        <taxon>Tracheophyta</taxon>
        <taxon>Spermatophyta</taxon>
        <taxon>Magnoliopsida</taxon>
        <taxon>Liliopsida</taxon>
        <taxon>Arecaceae</taxon>
        <taxon>Arecoideae</taxon>
        <taxon>Cocoseae</taxon>
        <taxon>Elaeidinae</taxon>
        <taxon>Elaeis</taxon>
    </lineage>
</organism>
<feature type="domain" description="Sororin C-terminal region" evidence="7">
    <location>
        <begin position="208"/>
        <end position="231"/>
    </location>
</feature>
<dbReference type="InParanoid" id="A0A6I9RRR9"/>
<dbReference type="KEGG" id="egu:105052266"/>
<sequence>MESRGSQRRRNLKRKPLFDLTNTTSSLSSSSSSHVAFPLKPYRNPKPKPKPQSSDPTPPQSSNPDEASARSNSGFNSSGSDDHEAQIVVTPTPRSRETFLDSVDNAAQHDKSDHSIDYTQQTAERRRCREKAAGRTCQGKEAGRKCKEKAVPSTTLSCPPVLRNRSIKGKLVMDNDKVDHPKAFSVPYEKAKKKQRYTMPEAVSKPMLPKDFIEKQKAYFAEIDAFELPEEVVSESELE</sequence>
<keyword evidence="3" id="KW-0539">Nucleus</keyword>
<dbReference type="RefSeq" id="XP_010931327.1">
    <property type="nucleotide sequence ID" value="XM_010933025.1"/>
</dbReference>